<comment type="similarity">
    <text evidence="4">Belongs to the ropporin family.</text>
</comment>
<comment type="caution">
    <text evidence="6">The sequence shown here is derived from an EMBL/GenBank/DDBJ whole genome shotgun (WGS) entry which is preliminary data.</text>
</comment>
<dbReference type="PANTHER" id="PTHR14952">
    <property type="entry name" value="ROPPORIN-1-LIKE PROTEIN"/>
    <property type="match status" value="1"/>
</dbReference>
<name>A0AAW1RYJ9_9CHLO</name>
<evidence type="ECO:0000256" key="1">
    <source>
        <dbReference type="ARBA" id="ARBA00004230"/>
    </source>
</evidence>
<dbReference type="Pfam" id="PF02197">
    <property type="entry name" value="RIIa"/>
    <property type="match status" value="1"/>
</dbReference>
<protein>
    <recommendedName>
        <fullName evidence="5">RIIa domain-containing protein</fullName>
    </recommendedName>
</protein>
<dbReference type="AlphaFoldDB" id="A0AAW1RYJ9"/>
<reference evidence="6 7" key="1">
    <citation type="journal article" date="2024" name="Nat. Commun.">
        <title>Phylogenomics reveals the evolutionary origins of lichenization in chlorophyte algae.</title>
        <authorList>
            <person name="Puginier C."/>
            <person name="Libourel C."/>
            <person name="Otte J."/>
            <person name="Skaloud P."/>
            <person name="Haon M."/>
            <person name="Grisel S."/>
            <person name="Petersen M."/>
            <person name="Berrin J.G."/>
            <person name="Delaux P.M."/>
            <person name="Dal Grande F."/>
            <person name="Keller J."/>
        </authorList>
    </citation>
    <scope>NUCLEOTIDE SEQUENCE [LARGE SCALE GENOMIC DNA]</scope>
    <source>
        <strain evidence="6 7">SAG 2145</strain>
    </source>
</reference>
<dbReference type="Proteomes" id="UP001438707">
    <property type="component" value="Unassembled WGS sequence"/>
</dbReference>
<dbReference type="SUPFAM" id="SSF47473">
    <property type="entry name" value="EF-hand"/>
    <property type="match status" value="1"/>
</dbReference>
<dbReference type="EMBL" id="JALJOS010000005">
    <property type="protein sequence ID" value="KAK9838831.1"/>
    <property type="molecule type" value="Genomic_DNA"/>
</dbReference>
<dbReference type="InterPro" id="IPR011992">
    <property type="entry name" value="EF-hand-dom_pair"/>
</dbReference>
<evidence type="ECO:0000259" key="5">
    <source>
        <dbReference type="SMART" id="SM00394"/>
    </source>
</evidence>
<evidence type="ECO:0000313" key="7">
    <source>
        <dbReference type="Proteomes" id="UP001438707"/>
    </source>
</evidence>
<evidence type="ECO:0000256" key="3">
    <source>
        <dbReference type="ARBA" id="ARBA00023273"/>
    </source>
</evidence>
<dbReference type="GO" id="GO:0031514">
    <property type="term" value="C:motile cilium"/>
    <property type="evidence" value="ECO:0007669"/>
    <property type="project" value="UniProtKB-SubCell"/>
</dbReference>
<gene>
    <name evidence="6" type="ORF">WJX74_004145</name>
</gene>
<dbReference type="Gene3D" id="1.20.890.10">
    <property type="entry name" value="cAMP-dependent protein kinase regulatory subunit, dimerization-anchoring domain"/>
    <property type="match status" value="1"/>
</dbReference>
<evidence type="ECO:0000313" key="6">
    <source>
        <dbReference type="EMBL" id="KAK9838831.1"/>
    </source>
</evidence>
<sequence length="201" mass="21910">MAVVEPLYSAEQIRVPPQLPDVLKAFTKEIIRRQPVDLLQFSATYFQDLSKASKSAADINAPSREQLRRVFLAVDAPPDALVESRRLLEACRSVGIEEGTLQKALKVGRFGEDGMMPAGELLVVLLAMSSASHLETIASMFPVMGEEGKMSTSAFLNLILALGVLDKSLSPKVHQQLSAGLNAFLFVEWEDVKLTNALDGL</sequence>
<dbReference type="InterPro" id="IPR003117">
    <property type="entry name" value="cAMP_dep_PK_reg_su_I/II_a/b"/>
</dbReference>
<keyword evidence="7" id="KW-1185">Reference proteome</keyword>
<keyword evidence="3" id="KW-0966">Cell projection</keyword>
<evidence type="ECO:0000256" key="4">
    <source>
        <dbReference type="ARBA" id="ARBA00035651"/>
    </source>
</evidence>
<feature type="domain" description="RIIa" evidence="5">
    <location>
        <begin position="17"/>
        <end position="54"/>
    </location>
</feature>
<keyword evidence="2" id="KW-0282">Flagellum</keyword>
<organism evidence="6 7">
    <name type="scientific">Apatococcus lobatus</name>
    <dbReference type="NCBI Taxonomy" id="904363"/>
    <lineage>
        <taxon>Eukaryota</taxon>
        <taxon>Viridiplantae</taxon>
        <taxon>Chlorophyta</taxon>
        <taxon>core chlorophytes</taxon>
        <taxon>Trebouxiophyceae</taxon>
        <taxon>Chlorellales</taxon>
        <taxon>Chlorellaceae</taxon>
        <taxon>Apatococcus</taxon>
    </lineage>
</organism>
<proteinExistence type="inferred from homology"/>
<dbReference type="PANTHER" id="PTHR14952:SF9">
    <property type="entry name" value="EF-HAND DOMAIN-CONTAINING PROTEIN"/>
    <property type="match status" value="1"/>
</dbReference>
<dbReference type="CDD" id="cd22985">
    <property type="entry name" value="DD_CrRSP11-like"/>
    <property type="match status" value="1"/>
</dbReference>
<dbReference type="SMART" id="SM00394">
    <property type="entry name" value="RIIa"/>
    <property type="match status" value="1"/>
</dbReference>
<evidence type="ECO:0000256" key="2">
    <source>
        <dbReference type="ARBA" id="ARBA00022846"/>
    </source>
</evidence>
<comment type="subcellular location">
    <subcellularLocation>
        <location evidence="1">Cell projection</location>
        <location evidence="1">Cilium</location>
        <location evidence="1">Flagellum</location>
    </subcellularLocation>
</comment>
<accession>A0AAW1RYJ9</accession>
<dbReference type="SUPFAM" id="SSF47391">
    <property type="entry name" value="Dimerization-anchoring domain of cAMP-dependent PK regulatory subunit"/>
    <property type="match status" value="1"/>
</dbReference>
<keyword evidence="2" id="KW-0969">Cilium</keyword>